<keyword evidence="3" id="KW-1185">Reference proteome</keyword>
<dbReference type="RefSeq" id="WP_066608279.1">
    <property type="nucleotide sequence ID" value="NZ_FORY01000020.1"/>
</dbReference>
<dbReference type="AlphaFoldDB" id="A0A1I3W291"/>
<proteinExistence type="predicted"/>
<evidence type="ECO:0000313" key="2">
    <source>
        <dbReference type="EMBL" id="SFK01754.1"/>
    </source>
</evidence>
<dbReference type="EMBL" id="FORY01000020">
    <property type="protein sequence ID" value="SFK01754.1"/>
    <property type="molecule type" value="Genomic_DNA"/>
</dbReference>
<organism evidence="2 3">
    <name type="scientific">Celeribacter halophilus</name>
    <dbReference type="NCBI Taxonomy" id="576117"/>
    <lineage>
        <taxon>Bacteria</taxon>
        <taxon>Pseudomonadati</taxon>
        <taxon>Pseudomonadota</taxon>
        <taxon>Alphaproteobacteria</taxon>
        <taxon>Rhodobacterales</taxon>
        <taxon>Roseobacteraceae</taxon>
        <taxon>Celeribacter</taxon>
    </lineage>
</organism>
<sequence length="754" mass="83847">MADTSDTQQDASGDKLPEWYREIFPAGAHDGFYEKLGQHALIHVDRGTEVLVVTFDNLSDAGYPDYDVKAWAEKFIRDSGHSHLGVVAQGPTWFRDARLIERMEKLAADGFFARFDRVVMAGTSMGGFGALAFADLAPGCDVIAFSPQTTLSEELVPWEKRFGPGRAQDWTLPRSDAAKTVGNVRKLWVILDPFFTPDMKQIQRLPEDKISVLKSFGQGHKTALVLRRMDLLKDTMTKAIDGTLSEKWFYSVTRKRKDLYLYRKTMEDHLQARGKQHRIPAFVAAFRTRARARQAQEAGKEGSSSAASSSDADTPRRAVAAMSRQNKTDAQITVETELQCPSRKPRTLGNVWNLSDDGVTLRYLSDQYRHQVMGFEERNGVTLAQSPEVALGMVSIGGTTAIPRPLPERFEYHIRDEFLSQDTAPQGAEAQGVAVLSYERAHCRALRTVFALSHPKPGITAAEAHPGSPYLQDVLDRIQDAKNSAQDHDRILYIDRISMDLLAGDIVTDELSAASHYIDTIRTLREHVARAADQISYPHVIVTQKPGTRTNGESEVALAEGRLDIHEPGLGILVASPSYMLEFMPDTVATIAPKDRMWLDELEALAVRAAQNGERWFCPSMRQVFRRGTDLVVEFATMTPLELDPIAARNAHGFALDGCVNDAQITGLHFEPAFQGGQRLVLSLDRFAEGPCLSVNYAWGMMREAPDGERPANHGALRETWSRPSLLQPERKLYRYALSGRLPVMPSELAGGVQ</sequence>
<evidence type="ECO:0000313" key="3">
    <source>
        <dbReference type="Proteomes" id="UP000183299"/>
    </source>
</evidence>
<dbReference type="InterPro" id="IPR029058">
    <property type="entry name" value="AB_hydrolase_fold"/>
</dbReference>
<reference evidence="2 3" key="1">
    <citation type="submission" date="2016-10" db="EMBL/GenBank/DDBJ databases">
        <authorList>
            <person name="de Groot N.N."/>
        </authorList>
    </citation>
    <scope>NUCLEOTIDE SEQUENCE [LARGE SCALE GENOMIC DNA]</scope>
    <source>
        <strain evidence="2 3">CGMCC 1.8891</strain>
    </source>
</reference>
<dbReference type="OrthoDB" id="1997677at2"/>
<evidence type="ECO:0000256" key="1">
    <source>
        <dbReference type="SAM" id="MobiDB-lite"/>
    </source>
</evidence>
<protein>
    <submittedName>
        <fullName evidence="2">Uncharacterized protein</fullName>
    </submittedName>
</protein>
<accession>A0A1I3W291</accession>
<feature type="region of interest" description="Disordered" evidence="1">
    <location>
        <begin position="293"/>
        <end position="326"/>
    </location>
</feature>
<dbReference type="STRING" id="576117.SAMN04488138_12012"/>
<feature type="compositionally biased region" description="Low complexity" evidence="1">
    <location>
        <begin position="293"/>
        <end position="312"/>
    </location>
</feature>
<dbReference type="Proteomes" id="UP000183299">
    <property type="component" value="Unassembled WGS sequence"/>
</dbReference>
<name>A0A1I3W291_9RHOB</name>
<dbReference type="SUPFAM" id="SSF53474">
    <property type="entry name" value="alpha/beta-Hydrolases"/>
    <property type="match status" value="1"/>
</dbReference>
<gene>
    <name evidence="2" type="ORF">SAMN04488138_12012</name>
</gene>
<dbReference type="GeneID" id="98666090"/>